<evidence type="ECO:0000256" key="3">
    <source>
        <dbReference type="ARBA" id="ARBA00022692"/>
    </source>
</evidence>
<evidence type="ECO:0000256" key="6">
    <source>
        <dbReference type="SAM" id="Phobius"/>
    </source>
</evidence>
<evidence type="ECO:0000256" key="5">
    <source>
        <dbReference type="ARBA" id="ARBA00023136"/>
    </source>
</evidence>
<keyword evidence="5 6" id="KW-0472">Membrane</keyword>
<keyword evidence="3 6" id="KW-0812">Transmembrane</keyword>
<dbReference type="EMBL" id="PCXE01000038">
    <property type="protein sequence ID" value="PIR26123.1"/>
    <property type="molecule type" value="Genomic_DNA"/>
</dbReference>
<dbReference type="Proteomes" id="UP000236846">
    <property type="component" value="Unassembled WGS sequence"/>
</dbReference>
<dbReference type="InterPro" id="IPR002549">
    <property type="entry name" value="AI-2E-like"/>
</dbReference>
<dbReference type="GO" id="GO:0016020">
    <property type="term" value="C:membrane"/>
    <property type="evidence" value="ECO:0007669"/>
    <property type="project" value="UniProtKB-SubCell"/>
</dbReference>
<dbReference type="PANTHER" id="PTHR21716:SF4">
    <property type="entry name" value="TRANSMEMBRANE PROTEIN 245"/>
    <property type="match status" value="1"/>
</dbReference>
<protein>
    <recommendedName>
        <fullName evidence="9">AI-2E family transporter</fullName>
    </recommendedName>
</protein>
<organism evidence="7 8">
    <name type="scientific">Candidatus Brennerbacteria bacterium CG11_big_fil_rev_8_21_14_0_20_43_10</name>
    <dbReference type="NCBI Taxonomy" id="1974523"/>
    <lineage>
        <taxon>Bacteria</taxon>
        <taxon>Candidatus Brenneribacteriota</taxon>
    </lineage>
</organism>
<comment type="caution">
    <text evidence="7">The sequence shown here is derived from an EMBL/GenBank/DDBJ whole genome shotgun (WGS) entry which is preliminary data.</text>
</comment>
<evidence type="ECO:0008006" key="9">
    <source>
        <dbReference type="Google" id="ProtNLM"/>
    </source>
</evidence>
<feature type="transmembrane region" description="Helical" evidence="6">
    <location>
        <begin position="211"/>
        <end position="235"/>
    </location>
</feature>
<feature type="transmembrane region" description="Helical" evidence="6">
    <location>
        <begin position="151"/>
        <end position="177"/>
    </location>
</feature>
<feature type="transmembrane region" description="Helical" evidence="6">
    <location>
        <begin position="322"/>
        <end position="346"/>
    </location>
</feature>
<evidence type="ECO:0000256" key="4">
    <source>
        <dbReference type="ARBA" id="ARBA00022989"/>
    </source>
</evidence>
<gene>
    <name evidence="7" type="ORF">COV41_02230</name>
</gene>
<accession>A0A2H0PVQ1</accession>
<feature type="transmembrane region" description="Helical" evidence="6">
    <location>
        <begin position="12"/>
        <end position="45"/>
    </location>
</feature>
<feature type="transmembrane region" description="Helical" evidence="6">
    <location>
        <begin position="241"/>
        <end position="270"/>
    </location>
</feature>
<dbReference type="PANTHER" id="PTHR21716">
    <property type="entry name" value="TRANSMEMBRANE PROTEIN"/>
    <property type="match status" value="1"/>
</dbReference>
<sequence>MVSNDMTSSRLVIIIFLVVTGTLMLYILQGVLAPLVLAGVCAMILHPVYKKILAVLKNRSNAASLLVTVAMVICVVVPLVFLFLALWQEFMVVYWNVYGTIHVSGMQGIFTTSWWHQISALLKTYGIDEQGFVRNVVMPFLSNISAYGSRFFAGIVSNAAGLGFGFVIMVVSLFFFLRDGDTFVSFLIKLIPLAERETNHMIQTFKRVVKGILLGNFLTAIAQGVIGGIGFWIFGLPAPTLWGTIMAVMAMIPFVGPGVVYIPATVFIFLGTGSLEKTFMFLAYNLLIVSTVDNIIKPAIIGTRTHIHPLIILLSLVAGVKLWGVIGILYGPLVAALFLLAIDFYLEETKQRSLF</sequence>
<dbReference type="AlphaFoldDB" id="A0A2H0PVQ1"/>
<proteinExistence type="inferred from homology"/>
<reference evidence="7 8" key="1">
    <citation type="submission" date="2017-09" db="EMBL/GenBank/DDBJ databases">
        <title>Depth-based differentiation of microbial function through sediment-hosted aquifers and enrichment of novel symbionts in the deep terrestrial subsurface.</title>
        <authorList>
            <person name="Probst A.J."/>
            <person name="Ladd B."/>
            <person name="Jarett J.K."/>
            <person name="Geller-Mcgrath D.E."/>
            <person name="Sieber C.M."/>
            <person name="Emerson J.B."/>
            <person name="Anantharaman K."/>
            <person name="Thomas B.C."/>
            <person name="Malmstrom R."/>
            <person name="Stieglmeier M."/>
            <person name="Klingl A."/>
            <person name="Woyke T."/>
            <person name="Ryan C.M."/>
            <person name="Banfield J.F."/>
        </authorList>
    </citation>
    <scope>NUCLEOTIDE SEQUENCE [LARGE SCALE GENOMIC DNA]</scope>
    <source>
        <strain evidence="7">CG11_big_fil_rev_8_21_14_0_20_43_10</strain>
    </source>
</reference>
<feature type="transmembrane region" description="Helical" evidence="6">
    <location>
        <begin position="282"/>
        <end position="302"/>
    </location>
</feature>
<comment type="similarity">
    <text evidence="2">Belongs to the autoinducer-2 exporter (AI-2E) (TC 2.A.86) family.</text>
</comment>
<evidence type="ECO:0000313" key="8">
    <source>
        <dbReference type="Proteomes" id="UP000236846"/>
    </source>
</evidence>
<keyword evidence="4 6" id="KW-1133">Transmembrane helix</keyword>
<feature type="transmembrane region" description="Helical" evidence="6">
    <location>
        <begin position="65"/>
        <end position="87"/>
    </location>
</feature>
<evidence type="ECO:0000256" key="2">
    <source>
        <dbReference type="ARBA" id="ARBA00009773"/>
    </source>
</evidence>
<name>A0A2H0PVQ1_9BACT</name>
<evidence type="ECO:0000256" key="1">
    <source>
        <dbReference type="ARBA" id="ARBA00004141"/>
    </source>
</evidence>
<evidence type="ECO:0000313" key="7">
    <source>
        <dbReference type="EMBL" id="PIR26123.1"/>
    </source>
</evidence>
<dbReference type="Pfam" id="PF01594">
    <property type="entry name" value="AI-2E_transport"/>
    <property type="match status" value="1"/>
</dbReference>
<comment type="subcellular location">
    <subcellularLocation>
        <location evidence="1">Membrane</location>
        <topology evidence="1">Multi-pass membrane protein</topology>
    </subcellularLocation>
</comment>